<proteinExistence type="predicted"/>
<reference evidence="2" key="1">
    <citation type="submission" date="2020-05" db="EMBL/GenBank/DDBJ databases">
        <authorList>
            <person name="Chiriac C."/>
            <person name="Salcher M."/>
            <person name="Ghai R."/>
            <person name="Kavagutti S V."/>
        </authorList>
    </citation>
    <scope>NUCLEOTIDE SEQUENCE</scope>
</reference>
<evidence type="ECO:0000259" key="1">
    <source>
        <dbReference type="Pfam" id="PF00535"/>
    </source>
</evidence>
<dbReference type="CDD" id="cd00761">
    <property type="entry name" value="Glyco_tranf_GTA_type"/>
    <property type="match status" value="1"/>
</dbReference>
<dbReference type="InterPro" id="IPR001173">
    <property type="entry name" value="Glyco_trans_2-like"/>
</dbReference>
<dbReference type="PANTHER" id="PTHR22916">
    <property type="entry name" value="GLYCOSYLTRANSFERASE"/>
    <property type="match status" value="1"/>
</dbReference>
<dbReference type="EMBL" id="LR798294">
    <property type="protein sequence ID" value="CAB5221679.1"/>
    <property type="molecule type" value="Genomic_DNA"/>
</dbReference>
<feature type="domain" description="Glycosyltransferase 2-like" evidence="1">
    <location>
        <begin position="5"/>
        <end position="143"/>
    </location>
</feature>
<sequence>MPKISVCVPVYTMKDGRSEKFLVQFLSNLVEQSFKDFEVVVSDQSTFDHLREITDTFSHVLNINYVRNTSDKKSAANNVNFAIKHAKGEIVKLLYMDDFFVDQNALGKIARAFDENPGKWLISGFVNCNETRTEFYNAREPWYGNAHVNGDNVTGNPSNYSVRRECALEMDENLAWIVDGEYFYRSYYHYGMPIMVKDILVCFRDHGDSAFKKDSFRELDAKERKYCVDKFSGVVEHKLI</sequence>
<accession>A0A6J7WUB3</accession>
<dbReference type="InterPro" id="IPR029044">
    <property type="entry name" value="Nucleotide-diphossugar_trans"/>
</dbReference>
<dbReference type="Gene3D" id="3.90.550.10">
    <property type="entry name" value="Spore Coat Polysaccharide Biosynthesis Protein SpsA, Chain A"/>
    <property type="match status" value="1"/>
</dbReference>
<evidence type="ECO:0000313" key="2">
    <source>
        <dbReference type="EMBL" id="CAB5221679.1"/>
    </source>
</evidence>
<name>A0A6J7WUB3_9CAUD</name>
<organism evidence="2">
    <name type="scientific">uncultured Caudovirales phage</name>
    <dbReference type="NCBI Taxonomy" id="2100421"/>
    <lineage>
        <taxon>Viruses</taxon>
        <taxon>Duplodnaviria</taxon>
        <taxon>Heunggongvirae</taxon>
        <taxon>Uroviricota</taxon>
        <taxon>Caudoviricetes</taxon>
        <taxon>Peduoviridae</taxon>
        <taxon>Maltschvirus</taxon>
        <taxon>Maltschvirus maltsch</taxon>
    </lineage>
</organism>
<dbReference type="SUPFAM" id="SSF53448">
    <property type="entry name" value="Nucleotide-diphospho-sugar transferases"/>
    <property type="match status" value="1"/>
</dbReference>
<protein>
    <submittedName>
        <fullName evidence="2">Glyco_tranf_GTA_type domain containing protein</fullName>
    </submittedName>
</protein>
<dbReference type="Pfam" id="PF00535">
    <property type="entry name" value="Glycos_transf_2"/>
    <property type="match status" value="1"/>
</dbReference>
<gene>
    <name evidence="2" type="ORF">UFOVP242_20</name>
</gene>